<sequence>MVPVAGGQNIMVFRAKGNIYSLPTRLDTHHVWPVYTTQPSDPERPTEMFCSCCALDPPACDVEIHLFGGDTRNHDGNLQNRAIRGPKLRDTTRGRREKSCPGKRARGGFFGEFLPLHVRRSSPRVLDTVTRPSGEVDAVREWRSSARKEPAPARPVSSCALRRACPLNSFVVDRNDKRLTAGRRAVPARRGMPEFVAPVVSFIRTPPIHAQWQHEQRGGRTGGVAEAQSCGSRISARFLLDIPCDMTRSAFCNVAGSSYPWHAVRRYIFENQGLVRRMYGDQRHSVIVGSEIEARRLRYDDMRFHEPENPVSPVHRHRGRAAYRVRPNSRYANLLKTSPLADGEKARPPPPPPPPPLSVRPPAHTDVTAGMATTTAATSPATTVHATGDSPETTAPALLDGASDGYRPGSPTQVVFHGEPVDVEAPSRLTTEAPYSREPGTTLTTPTTPSHTPAAAVTTREHVSTDTLTTTTTKAADFEPSYAAGEPLTHEPEPLHAYATSQVTTAASQPVFSLLDSNSIEAPDRDDSSHNHGRPVTSAASVNHPHDDAEEDVSTEQPPQAEPLRRGVNACPVKQEVLAPYWANNTRGKVLALLNVYPFEQYVHAEKCALLDSNIIQAPDMDDLSHNRGQLATSATSVNHPQAEAMEEVSTKQPAP</sequence>
<feature type="compositionally biased region" description="Pro residues" evidence="1">
    <location>
        <begin position="348"/>
        <end position="359"/>
    </location>
</feature>
<name>A0A9J6EE74_RHIMP</name>
<gene>
    <name evidence="2" type="ORF">HPB51_001453</name>
</gene>
<dbReference type="InterPro" id="IPR029034">
    <property type="entry name" value="Cystine-knot_cytokine"/>
</dbReference>
<dbReference type="GO" id="GO:0008083">
    <property type="term" value="F:growth factor activity"/>
    <property type="evidence" value="ECO:0007669"/>
    <property type="project" value="TreeGrafter"/>
</dbReference>
<dbReference type="GO" id="GO:0045087">
    <property type="term" value="P:innate immune response"/>
    <property type="evidence" value="ECO:0007669"/>
    <property type="project" value="TreeGrafter"/>
</dbReference>
<feature type="region of interest" description="Disordered" evidence="1">
    <location>
        <begin position="519"/>
        <end position="565"/>
    </location>
</feature>
<evidence type="ECO:0000256" key="1">
    <source>
        <dbReference type="SAM" id="MobiDB-lite"/>
    </source>
</evidence>
<dbReference type="VEuPathDB" id="VectorBase:LOC119161147"/>
<evidence type="ECO:0000313" key="2">
    <source>
        <dbReference type="EMBL" id="KAH8032755.1"/>
    </source>
</evidence>
<organism evidence="2 3">
    <name type="scientific">Rhipicephalus microplus</name>
    <name type="common">Cattle tick</name>
    <name type="synonym">Boophilus microplus</name>
    <dbReference type="NCBI Taxonomy" id="6941"/>
    <lineage>
        <taxon>Eukaryota</taxon>
        <taxon>Metazoa</taxon>
        <taxon>Ecdysozoa</taxon>
        <taxon>Arthropoda</taxon>
        <taxon>Chelicerata</taxon>
        <taxon>Arachnida</taxon>
        <taxon>Acari</taxon>
        <taxon>Parasitiformes</taxon>
        <taxon>Ixodida</taxon>
        <taxon>Ixodoidea</taxon>
        <taxon>Ixodidae</taxon>
        <taxon>Rhipicephalinae</taxon>
        <taxon>Rhipicephalus</taxon>
        <taxon>Boophilus</taxon>
    </lineage>
</organism>
<feature type="compositionally biased region" description="Low complexity" evidence="1">
    <location>
        <begin position="441"/>
        <end position="458"/>
    </location>
</feature>
<comment type="caution">
    <text evidence="2">The sequence shown here is derived from an EMBL/GenBank/DDBJ whole genome shotgun (WGS) entry which is preliminary data.</text>
</comment>
<evidence type="ECO:0000313" key="3">
    <source>
        <dbReference type="Proteomes" id="UP000821866"/>
    </source>
</evidence>
<feature type="compositionally biased region" description="Low complexity" evidence="1">
    <location>
        <begin position="365"/>
        <end position="387"/>
    </location>
</feature>
<feature type="region of interest" description="Disordered" evidence="1">
    <location>
        <begin position="432"/>
        <end position="489"/>
    </location>
</feature>
<dbReference type="SUPFAM" id="SSF57501">
    <property type="entry name" value="Cystine-knot cytokines"/>
    <property type="match status" value="1"/>
</dbReference>
<dbReference type="GO" id="GO:0005576">
    <property type="term" value="C:extracellular region"/>
    <property type="evidence" value="ECO:0007669"/>
    <property type="project" value="TreeGrafter"/>
</dbReference>
<dbReference type="PANTHER" id="PTHR23199:SF5">
    <property type="entry name" value="PROTEIN SPAETZLE 4"/>
    <property type="match status" value="1"/>
</dbReference>
<reference evidence="2" key="2">
    <citation type="submission" date="2021-09" db="EMBL/GenBank/DDBJ databases">
        <authorList>
            <person name="Jia N."/>
            <person name="Wang J."/>
            <person name="Shi W."/>
            <person name="Du L."/>
            <person name="Sun Y."/>
            <person name="Zhan W."/>
            <person name="Jiang J."/>
            <person name="Wang Q."/>
            <person name="Zhang B."/>
            <person name="Ji P."/>
            <person name="Sakyi L.B."/>
            <person name="Cui X."/>
            <person name="Yuan T."/>
            <person name="Jiang B."/>
            <person name="Yang W."/>
            <person name="Lam T.T.-Y."/>
            <person name="Chang Q."/>
            <person name="Ding S."/>
            <person name="Wang X."/>
            <person name="Zhu J."/>
            <person name="Ruan X."/>
            <person name="Zhao L."/>
            <person name="Wei J."/>
            <person name="Que T."/>
            <person name="Du C."/>
            <person name="Cheng J."/>
            <person name="Dai P."/>
            <person name="Han X."/>
            <person name="Huang E."/>
            <person name="Gao Y."/>
            <person name="Liu J."/>
            <person name="Shao H."/>
            <person name="Ye R."/>
            <person name="Li L."/>
            <person name="Wei W."/>
            <person name="Wang X."/>
            <person name="Wang C."/>
            <person name="Huo Q."/>
            <person name="Li W."/>
            <person name="Guo W."/>
            <person name="Chen H."/>
            <person name="Chen S."/>
            <person name="Zhou L."/>
            <person name="Zhou L."/>
            <person name="Ni X."/>
            <person name="Tian J."/>
            <person name="Zhou Y."/>
            <person name="Sheng Y."/>
            <person name="Liu T."/>
            <person name="Pan Y."/>
            <person name="Xia L."/>
            <person name="Li J."/>
            <person name="Zhao F."/>
            <person name="Cao W."/>
        </authorList>
    </citation>
    <scope>NUCLEOTIDE SEQUENCE</scope>
    <source>
        <strain evidence="2">Rmic-2018</strain>
        <tissue evidence="2">Larvae</tissue>
    </source>
</reference>
<dbReference type="Gene3D" id="2.10.90.10">
    <property type="entry name" value="Cystine-knot cytokines"/>
    <property type="match status" value="1"/>
</dbReference>
<feature type="compositionally biased region" description="Polar residues" evidence="1">
    <location>
        <begin position="627"/>
        <end position="640"/>
    </location>
</feature>
<feature type="region of interest" description="Disordered" evidence="1">
    <location>
        <begin position="626"/>
        <end position="656"/>
    </location>
</feature>
<reference evidence="2" key="1">
    <citation type="journal article" date="2020" name="Cell">
        <title>Large-Scale Comparative Analyses of Tick Genomes Elucidate Their Genetic Diversity and Vector Capacities.</title>
        <authorList>
            <consortium name="Tick Genome and Microbiome Consortium (TIGMIC)"/>
            <person name="Jia N."/>
            <person name="Wang J."/>
            <person name="Shi W."/>
            <person name="Du L."/>
            <person name="Sun Y."/>
            <person name="Zhan W."/>
            <person name="Jiang J.F."/>
            <person name="Wang Q."/>
            <person name="Zhang B."/>
            <person name="Ji P."/>
            <person name="Bell-Sakyi L."/>
            <person name="Cui X.M."/>
            <person name="Yuan T.T."/>
            <person name="Jiang B.G."/>
            <person name="Yang W.F."/>
            <person name="Lam T.T."/>
            <person name="Chang Q.C."/>
            <person name="Ding S.J."/>
            <person name="Wang X.J."/>
            <person name="Zhu J.G."/>
            <person name="Ruan X.D."/>
            <person name="Zhao L."/>
            <person name="Wei J.T."/>
            <person name="Ye R.Z."/>
            <person name="Que T.C."/>
            <person name="Du C.H."/>
            <person name="Zhou Y.H."/>
            <person name="Cheng J.X."/>
            <person name="Dai P.F."/>
            <person name="Guo W.B."/>
            <person name="Han X.H."/>
            <person name="Huang E.J."/>
            <person name="Li L.F."/>
            <person name="Wei W."/>
            <person name="Gao Y.C."/>
            <person name="Liu J.Z."/>
            <person name="Shao H.Z."/>
            <person name="Wang X."/>
            <person name="Wang C.C."/>
            <person name="Yang T.C."/>
            <person name="Huo Q.B."/>
            <person name="Li W."/>
            <person name="Chen H.Y."/>
            <person name="Chen S.E."/>
            <person name="Zhou L.G."/>
            <person name="Ni X.B."/>
            <person name="Tian J.H."/>
            <person name="Sheng Y."/>
            <person name="Liu T."/>
            <person name="Pan Y.S."/>
            <person name="Xia L.Y."/>
            <person name="Li J."/>
            <person name="Zhao F."/>
            <person name="Cao W.C."/>
        </authorList>
    </citation>
    <scope>NUCLEOTIDE SEQUENCE</scope>
    <source>
        <strain evidence="2">Rmic-2018</strain>
    </source>
</reference>
<dbReference type="AlphaFoldDB" id="A0A9J6EE74"/>
<dbReference type="Proteomes" id="UP000821866">
    <property type="component" value="Chromosome 2"/>
</dbReference>
<keyword evidence="3" id="KW-1185">Reference proteome</keyword>
<dbReference type="GO" id="GO:0021556">
    <property type="term" value="P:central nervous system formation"/>
    <property type="evidence" value="ECO:0007669"/>
    <property type="project" value="TreeGrafter"/>
</dbReference>
<dbReference type="InterPro" id="IPR052444">
    <property type="entry name" value="Spz/Toll_ligand-like"/>
</dbReference>
<accession>A0A9J6EE74</accession>
<dbReference type="PANTHER" id="PTHR23199">
    <property type="entry name" value="NEUROTROPHIN 1-RELATED"/>
    <property type="match status" value="1"/>
</dbReference>
<dbReference type="EMBL" id="JABSTU010000004">
    <property type="protein sequence ID" value="KAH8032755.1"/>
    <property type="molecule type" value="Genomic_DNA"/>
</dbReference>
<dbReference type="GO" id="GO:0005121">
    <property type="term" value="F:Toll binding"/>
    <property type="evidence" value="ECO:0007669"/>
    <property type="project" value="TreeGrafter"/>
</dbReference>
<protein>
    <submittedName>
        <fullName evidence="2">Uncharacterized protein</fullName>
    </submittedName>
</protein>
<feature type="region of interest" description="Disordered" evidence="1">
    <location>
        <begin position="338"/>
        <end position="394"/>
    </location>
</feature>
<proteinExistence type="predicted"/>